<organism evidence="3 4">
    <name type="scientific">Lophiotrema nucula</name>
    <dbReference type="NCBI Taxonomy" id="690887"/>
    <lineage>
        <taxon>Eukaryota</taxon>
        <taxon>Fungi</taxon>
        <taxon>Dikarya</taxon>
        <taxon>Ascomycota</taxon>
        <taxon>Pezizomycotina</taxon>
        <taxon>Dothideomycetes</taxon>
        <taxon>Pleosporomycetidae</taxon>
        <taxon>Pleosporales</taxon>
        <taxon>Lophiotremataceae</taxon>
        <taxon>Lophiotrema</taxon>
    </lineage>
</organism>
<feature type="compositionally biased region" description="Low complexity" evidence="2">
    <location>
        <begin position="681"/>
        <end position="699"/>
    </location>
</feature>
<feature type="compositionally biased region" description="Basic residues" evidence="2">
    <location>
        <begin position="1130"/>
        <end position="1143"/>
    </location>
</feature>
<evidence type="ECO:0000313" key="3">
    <source>
        <dbReference type="EMBL" id="KAF2122955.1"/>
    </source>
</evidence>
<dbReference type="Proteomes" id="UP000799770">
    <property type="component" value="Unassembled WGS sequence"/>
</dbReference>
<dbReference type="AlphaFoldDB" id="A0A6A5ZV54"/>
<feature type="region of interest" description="Disordered" evidence="2">
    <location>
        <begin position="614"/>
        <end position="633"/>
    </location>
</feature>
<evidence type="ECO:0000256" key="2">
    <source>
        <dbReference type="SAM" id="MobiDB-lite"/>
    </source>
</evidence>
<feature type="compositionally biased region" description="Basic and acidic residues" evidence="2">
    <location>
        <begin position="582"/>
        <end position="592"/>
    </location>
</feature>
<protein>
    <submittedName>
        <fullName evidence="3">Uncharacterized protein</fullName>
    </submittedName>
</protein>
<accession>A0A6A5ZV54</accession>
<feature type="region of interest" description="Disordered" evidence="2">
    <location>
        <begin position="1123"/>
        <end position="1167"/>
    </location>
</feature>
<evidence type="ECO:0000313" key="4">
    <source>
        <dbReference type="Proteomes" id="UP000799770"/>
    </source>
</evidence>
<dbReference type="OrthoDB" id="1744869at2759"/>
<evidence type="ECO:0000256" key="1">
    <source>
        <dbReference type="SAM" id="Coils"/>
    </source>
</evidence>
<feature type="region of interest" description="Disordered" evidence="2">
    <location>
        <begin position="680"/>
        <end position="705"/>
    </location>
</feature>
<feature type="region of interest" description="Disordered" evidence="2">
    <location>
        <begin position="582"/>
        <end position="606"/>
    </location>
</feature>
<reference evidence="3" key="1">
    <citation type="journal article" date="2020" name="Stud. Mycol.">
        <title>101 Dothideomycetes genomes: a test case for predicting lifestyles and emergence of pathogens.</title>
        <authorList>
            <person name="Haridas S."/>
            <person name="Albert R."/>
            <person name="Binder M."/>
            <person name="Bloem J."/>
            <person name="Labutti K."/>
            <person name="Salamov A."/>
            <person name="Andreopoulos B."/>
            <person name="Baker S."/>
            <person name="Barry K."/>
            <person name="Bills G."/>
            <person name="Bluhm B."/>
            <person name="Cannon C."/>
            <person name="Castanera R."/>
            <person name="Culley D."/>
            <person name="Daum C."/>
            <person name="Ezra D."/>
            <person name="Gonzalez J."/>
            <person name="Henrissat B."/>
            <person name="Kuo A."/>
            <person name="Liang C."/>
            <person name="Lipzen A."/>
            <person name="Lutzoni F."/>
            <person name="Magnuson J."/>
            <person name="Mondo S."/>
            <person name="Nolan M."/>
            <person name="Ohm R."/>
            <person name="Pangilinan J."/>
            <person name="Park H.-J."/>
            <person name="Ramirez L."/>
            <person name="Alfaro M."/>
            <person name="Sun H."/>
            <person name="Tritt A."/>
            <person name="Yoshinaga Y."/>
            <person name="Zwiers L.-H."/>
            <person name="Turgeon B."/>
            <person name="Goodwin S."/>
            <person name="Spatafora J."/>
            <person name="Crous P."/>
            <person name="Grigoriev I."/>
        </authorList>
    </citation>
    <scope>NUCLEOTIDE SEQUENCE</scope>
    <source>
        <strain evidence="3">CBS 627.86</strain>
    </source>
</reference>
<proteinExistence type="predicted"/>
<keyword evidence="1" id="KW-0175">Coiled coil</keyword>
<name>A0A6A5ZV54_9PLEO</name>
<feature type="compositionally biased region" description="Basic and acidic residues" evidence="2">
    <location>
        <begin position="1154"/>
        <end position="1163"/>
    </location>
</feature>
<sequence>MPALVARQWHILRVSRCSAPAWAARRSIAYAVKKQHSAILIPSSPATVQPGDLIPHVAPAHAPASTRYPVIFVTPAFATWLQDPHVFLKPALEKLYKQLLIHGHGHKVHALAAVVDKLPIPQALADPNVVQHEALRRSLHPPTSDTGHEGVAYALLRQTEMFDERRDEEGSVGQGKIDFVSWGSNKKMGQTGYADTLQLPLANTVFQTGSPFTMFKSTWVVDPNRKHELVMESKTNLKRVGLSIHPAFHGAQSVSALSIPLIPLTYPRLVTEGMGNILRRVRGPDQVDLQASHELEQAVPQYFEARNQAAQAIAVWALVTPAEIVPNMARLAAELVEGEDRPRVSAPATFTSPIDIWKAFWRGNPPKWNDLVPSALARGARLHRVLSGGGGWGNKAGLLALDPSFHGDELSFSPPTTEASEEPQDLGSAIHRIVRSQDAVQFFASPTPPEPASTSYEANSIALEKLSTSTHPTWRWELGMIPSTADTLQNTSWQYASNTSTSAQGDHIFVLPNSFGALSERGLTLKSETRENNKSPYVPSGGTTVDVPFSRFSAVLMEELDEKEAGSGKEDTNRLGVAEERAKSIKTMDGEGNKPAQDIEEERNRSDAIYVPSQANGKIEVDGSDPGQQDSGPAIYKYSASSSSMCMRAFLDYSLGRAKKSVHRLESELKDVLQALSVSVPNTASSEPTTTSASEATNNGEKPKSRMSTLINFWDKRMRKVRRSIEDLAQEVNEVLTIIEDAQAAMTRFPELESGEDLMRDAVEDLKGVVGAVVASKDIPQYRRIIRVQSSSLIEESAQKENPQQVRISRVTSTPIEKRAEGEDPQLLRIIRVSSSLNQEREEEYHPRPIRIKTYAASDSSMPESLFVCIQLKRELKARKEILYAFELLVARMLRRNLHDKIRALDRLCNESDEALYLHQAEAHQIIDRVHDAVLSDLQRLTNMIETRFETPIEEFRETVQRISDRIALAQTPNNIIQQADNITTTLTILHTALRWVLAIMIIRRQSQKRQLPFTRSRTGPLQNLLIRLRVLPKSEKERFHLDALERRNPRFKDLVIGKWRRGWEMKMRARMHGSEEPESEMAQMGLDEGWRSRIEYSHEEHRARRRRGTVGKRRNIVRFHATGASKTSMVRKHMGHRVRRIRQGSLPPPSPDHPSETHESSRILDPFGRPLSVPLVKSNEVRIRSFAHGSPKRREKRQEAIRRKEEGERQKEMRTVMGAVEGWLKGF</sequence>
<feature type="coiled-coil region" evidence="1">
    <location>
        <begin position="711"/>
        <end position="745"/>
    </location>
</feature>
<keyword evidence="4" id="KW-1185">Reference proteome</keyword>
<feature type="region of interest" description="Disordered" evidence="2">
    <location>
        <begin position="1187"/>
        <end position="1211"/>
    </location>
</feature>
<dbReference type="EMBL" id="ML977310">
    <property type="protein sequence ID" value="KAF2122955.1"/>
    <property type="molecule type" value="Genomic_DNA"/>
</dbReference>
<feature type="compositionally biased region" description="Basic and acidic residues" evidence="2">
    <location>
        <begin position="1197"/>
        <end position="1211"/>
    </location>
</feature>
<gene>
    <name evidence="3" type="ORF">BDV96DRAFT_561749</name>
</gene>